<comment type="caution">
    <text evidence="5">The sequence shown here is derived from an EMBL/GenBank/DDBJ whole genome shotgun (WGS) entry which is preliminary data.</text>
</comment>
<dbReference type="PANTHER" id="PTHR45832:SF22">
    <property type="entry name" value="SERINE_THREONINE-PROTEIN KINASE SAMKA-RELATED"/>
    <property type="match status" value="1"/>
</dbReference>
<dbReference type="SMART" id="SM00220">
    <property type="entry name" value="S_TKc"/>
    <property type="match status" value="1"/>
</dbReference>
<name>A0A9P6ZCQ7_9FUNG</name>
<dbReference type="Pfam" id="PF00069">
    <property type="entry name" value="Pkinase"/>
    <property type="match status" value="1"/>
</dbReference>
<evidence type="ECO:0000313" key="5">
    <source>
        <dbReference type="EMBL" id="KAG1575092.1"/>
    </source>
</evidence>
<dbReference type="InterPro" id="IPR000719">
    <property type="entry name" value="Prot_kinase_dom"/>
</dbReference>
<protein>
    <recommendedName>
        <fullName evidence="4">Protein kinase domain-containing protein</fullName>
    </recommendedName>
</protein>
<sequence length="490" mass="55560">MQQVNGVPIYSDDPNSYYKGLDDPPTWFSAQGGVYKCKERSTDKEVAIKKYLVEENQHKDMFVMPKELVENEIYSMTKCVHPNILKLIAVYLHQEFVYLIMPLCTGGSLQHYVFEHQITFGQMVYIIRSVASGLEKLHGHDYIHRDIKCDNIFLNQENNGIVIGDFGVVSISPTADSSVEEAGVVLFWSPELVQQKIVNHKIDIWALGIVILEILNSGKAPYEDEGLEEEEIKQRILQIQRPIYPPNLPPQLIDLMNHCLDPDPNTRYSASQILQHPFLKLYPSQALFPIASKKRKASSIPTKCRIPVRSFTLDKSTSTSIPVKEKILSVYHKRQSISATNRSQGSRLPMLCVRQIPIEVEKKAPLVKKIKEKKQQEQQQALVKTTLKKKTAPNTPSTLNKTPLVVNKLNANKPNNIPIKASIYRNKKPAGDSRTARLMMGISTARRQSYKTREPAVETNLPILAHKRTSPDTKKQAMNSLKGKAVLRVY</sequence>
<dbReference type="GO" id="GO:0004672">
    <property type="term" value="F:protein kinase activity"/>
    <property type="evidence" value="ECO:0007669"/>
    <property type="project" value="InterPro"/>
</dbReference>
<dbReference type="CDD" id="cd00180">
    <property type="entry name" value="PKc"/>
    <property type="match status" value="1"/>
</dbReference>
<evidence type="ECO:0000259" key="4">
    <source>
        <dbReference type="PROSITE" id="PS50011"/>
    </source>
</evidence>
<dbReference type="InterPro" id="IPR008271">
    <property type="entry name" value="Ser/Thr_kinase_AS"/>
</dbReference>
<dbReference type="PROSITE" id="PS50011">
    <property type="entry name" value="PROTEIN_KINASE_DOM"/>
    <property type="match status" value="1"/>
</dbReference>
<keyword evidence="6" id="KW-1185">Reference proteome</keyword>
<organism evidence="5 6">
    <name type="scientific">Rhizopus delemar</name>
    <dbReference type="NCBI Taxonomy" id="936053"/>
    <lineage>
        <taxon>Eukaryota</taxon>
        <taxon>Fungi</taxon>
        <taxon>Fungi incertae sedis</taxon>
        <taxon>Mucoromycota</taxon>
        <taxon>Mucoromycotina</taxon>
        <taxon>Mucoromycetes</taxon>
        <taxon>Mucorales</taxon>
        <taxon>Mucorineae</taxon>
        <taxon>Rhizopodaceae</taxon>
        <taxon>Rhizopus</taxon>
    </lineage>
</organism>
<feature type="domain" description="Protein kinase" evidence="4">
    <location>
        <begin position="20"/>
        <end position="279"/>
    </location>
</feature>
<dbReference type="EMBL" id="JAANIU010000113">
    <property type="protein sequence ID" value="KAG1575092.1"/>
    <property type="molecule type" value="Genomic_DNA"/>
</dbReference>
<evidence type="ECO:0000256" key="2">
    <source>
        <dbReference type="ARBA" id="ARBA00022741"/>
    </source>
</evidence>
<dbReference type="PROSITE" id="PS00108">
    <property type="entry name" value="PROTEIN_KINASE_ST"/>
    <property type="match status" value="1"/>
</dbReference>
<dbReference type="AlphaFoldDB" id="A0A9P6ZCQ7"/>
<comment type="similarity">
    <text evidence="1">Belongs to the protein kinase superfamily. STE Ser/Thr protein kinase family. STE20 subfamily.</text>
</comment>
<reference evidence="5 6" key="1">
    <citation type="journal article" date="2020" name="Microb. Genom.">
        <title>Genetic diversity of clinical and environmental Mucorales isolates obtained from an investigation of mucormycosis cases among solid organ transplant recipients.</title>
        <authorList>
            <person name="Nguyen M.H."/>
            <person name="Kaul D."/>
            <person name="Muto C."/>
            <person name="Cheng S.J."/>
            <person name="Richter R.A."/>
            <person name="Bruno V.M."/>
            <person name="Liu G."/>
            <person name="Beyhan S."/>
            <person name="Sundermann A.J."/>
            <person name="Mounaud S."/>
            <person name="Pasculle A.W."/>
            <person name="Nierman W.C."/>
            <person name="Driscoll E."/>
            <person name="Cumbie R."/>
            <person name="Clancy C.J."/>
            <person name="Dupont C.L."/>
        </authorList>
    </citation>
    <scope>NUCLEOTIDE SEQUENCE [LARGE SCALE GENOMIC DNA]</scope>
    <source>
        <strain evidence="5 6">GL24</strain>
    </source>
</reference>
<accession>A0A9P6ZCQ7</accession>
<keyword evidence="3" id="KW-0067">ATP-binding</keyword>
<proteinExistence type="inferred from homology"/>
<dbReference type="SUPFAM" id="SSF56112">
    <property type="entry name" value="Protein kinase-like (PK-like)"/>
    <property type="match status" value="1"/>
</dbReference>
<dbReference type="PANTHER" id="PTHR45832">
    <property type="entry name" value="SERINE/THREONINE-PROTEIN KINASE SAMKA-RELATED-RELATED"/>
    <property type="match status" value="1"/>
</dbReference>
<evidence type="ECO:0000313" key="6">
    <source>
        <dbReference type="Proteomes" id="UP000740926"/>
    </source>
</evidence>
<dbReference type="InterPro" id="IPR011009">
    <property type="entry name" value="Kinase-like_dom_sf"/>
</dbReference>
<evidence type="ECO:0000256" key="1">
    <source>
        <dbReference type="ARBA" id="ARBA00008874"/>
    </source>
</evidence>
<dbReference type="GO" id="GO:0005524">
    <property type="term" value="F:ATP binding"/>
    <property type="evidence" value="ECO:0007669"/>
    <property type="project" value="UniProtKB-KW"/>
</dbReference>
<dbReference type="InterPro" id="IPR051931">
    <property type="entry name" value="PAK3-like"/>
</dbReference>
<dbReference type="Proteomes" id="UP000740926">
    <property type="component" value="Unassembled WGS sequence"/>
</dbReference>
<keyword evidence="2" id="KW-0547">Nucleotide-binding</keyword>
<gene>
    <name evidence="5" type="ORF">G6F50_001393</name>
</gene>
<evidence type="ECO:0000256" key="3">
    <source>
        <dbReference type="ARBA" id="ARBA00022840"/>
    </source>
</evidence>
<dbReference type="Gene3D" id="1.10.510.10">
    <property type="entry name" value="Transferase(Phosphotransferase) domain 1"/>
    <property type="match status" value="1"/>
</dbReference>